<evidence type="ECO:0000313" key="4">
    <source>
        <dbReference type="Proteomes" id="UP001291623"/>
    </source>
</evidence>
<comment type="caution">
    <text evidence="3">The sequence shown here is derived from an EMBL/GenBank/DDBJ whole genome shotgun (WGS) entry which is preliminary data.</text>
</comment>
<dbReference type="InterPro" id="IPR002213">
    <property type="entry name" value="UDP_glucos_trans"/>
</dbReference>
<name>A0AAE1R1U1_9SOLA</name>
<dbReference type="Gene3D" id="3.40.50.2000">
    <property type="entry name" value="Glycogen Phosphorylase B"/>
    <property type="match status" value="2"/>
</dbReference>
<dbReference type="Pfam" id="PF00201">
    <property type="entry name" value="UDPGT"/>
    <property type="match status" value="1"/>
</dbReference>
<evidence type="ECO:0000256" key="2">
    <source>
        <dbReference type="ARBA" id="ARBA00022679"/>
    </source>
</evidence>
<evidence type="ECO:0000313" key="3">
    <source>
        <dbReference type="EMBL" id="KAK4342402.1"/>
    </source>
</evidence>
<accession>A0AAE1R1U1</accession>
<organism evidence="3 4">
    <name type="scientific">Anisodus tanguticus</name>
    <dbReference type="NCBI Taxonomy" id="243964"/>
    <lineage>
        <taxon>Eukaryota</taxon>
        <taxon>Viridiplantae</taxon>
        <taxon>Streptophyta</taxon>
        <taxon>Embryophyta</taxon>
        <taxon>Tracheophyta</taxon>
        <taxon>Spermatophyta</taxon>
        <taxon>Magnoliopsida</taxon>
        <taxon>eudicotyledons</taxon>
        <taxon>Gunneridae</taxon>
        <taxon>Pentapetalae</taxon>
        <taxon>asterids</taxon>
        <taxon>lamiids</taxon>
        <taxon>Solanales</taxon>
        <taxon>Solanaceae</taxon>
        <taxon>Solanoideae</taxon>
        <taxon>Hyoscyameae</taxon>
        <taxon>Anisodus</taxon>
    </lineage>
</organism>
<proteinExistence type="inferred from homology"/>
<dbReference type="Proteomes" id="UP001291623">
    <property type="component" value="Unassembled WGS sequence"/>
</dbReference>
<sequence length="181" mass="20040">MLGLQLHFQSLISVERNAIVFNYLESESELESHGLKALSDDEKIPPIYPIGPILNLGGGNDDHNQEYDTTMKWLDKQPNSSVVFLCFGSMGSFEEDQVKEIANALESSGSRFLWSLRQPPPKDKLQFPSEFENLEDVFPEGFLERTKGKGKWSADGNMAIVCRTTEQCISTGEGFGGGSGD</sequence>
<dbReference type="GO" id="GO:0035251">
    <property type="term" value="F:UDP-glucosyltransferase activity"/>
    <property type="evidence" value="ECO:0007669"/>
    <property type="project" value="InterPro"/>
</dbReference>
<protein>
    <submittedName>
        <fullName evidence="3">Uncharacterized protein</fullName>
    </submittedName>
</protein>
<keyword evidence="2" id="KW-0808">Transferase</keyword>
<evidence type="ECO:0000256" key="1">
    <source>
        <dbReference type="ARBA" id="ARBA00009995"/>
    </source>
</evidence>
<gene>
    <name evidence="3" type="ORF">RND71_038218</name>
</gene>
<dbReference type="InterPro" id="IPR050481">
    <property type="entry name" value="UDP-glycosyltransf_plant"/>
</dbReference>
<keyword evidence="4" id="KW-1185">Reference proteome</keyword>
<dbReference type="AlphaFoldDB" id="A0AAE1R1U1"/>
<reference evidence="3" key="1">
    <citation type="submission" date="2023-12" db="EMBL/GenBank/DDBJ databases">
        <title>Genome assembly of Anisodus tanguticus.</title>
        <authorList>
            <person name="Wang Y.-J."/>
        </authorList>
    </citation>
    <scope>NUCLEOTIDE SEQUENCE</scope>
    <source>
        <strain evidence="3">KB-2021</strain>
        <tissue evidence="3">Leaf</tissue>
    </source>
</reference>
<dbReference type="PANTHER" id="PTHR48048:SF45">
    <property type="entry name" value="GLYCOSYLTRANSFERASE"/>
    <property type="match status" value="1"/>
</dbReference>
<dbReference type="EMBL" id="JAVYJV010000021">
    <property type="protein sequence ID" value="KAK4342402.1"/>
    <property type="molecule type" value="Genomic_DNA"/>
</dbReference>
<dbReference type="PANTHER" id="PTHR48048">
    <property type="entry name" value="GLYCOSYLTRANSFERASE"/>
    <property type="match status" value="1"/>
</dbReference>
<comment type="similarity">
    <text evidence="1">Belongs to the UDP-glycosyltransferase family.</text>
</comment>
<dbReference type="SUPFAM" id="SSF53756">
    <property type="entry name" value="UDP-Glycosyltransferase/glycogen phosphorylase"/>
    <property type="match status" value="1"/>
</dbReference>